<dbReference type="PANTHER" id="PTHR31435:SF10">
    <property type="entry name" value="BSR4717 PROTEIN"/>
    <property type="match status" value="1"/>
</dbReference>
<accession>A0A010YPV2</accession>
<proteinExistence type="predicted"/>
<dbReference type="InterPro" id="IPR031165">
    <property type="entry name" value="GNAT_YJDJ"/>
</dbReference>
<dbReference type="InterPro" id="IPR045057">
    <property type="entry name" value="Gcn5-rel_NAT"/>
</dbReference>
<dbReference type="PROSITE" id="PS51186">
    <property type="entry name" value="GNAT"/>
    <property type="match status" value="1"/>
</dbReference>
<evidence type="ECO:0000259" key="1">
    <source>
        <dbReference type="PROSITE" id="PS51186"/>
    </source>
</evidence>
<name>A0A010YPV2_9ACTN</name>
<dbReference type="SUPFAM" id="SSF55729">
    <property type="entry name" value="Acyl-CoA N-acyltransferases (Nat)"/>
    <property type="match status" value="1"/>
</dbReference>
<reference evidence="3 4" key="1">
    <citation type="submission" date="2013-07" db="EMBL/GenBank/DDBJ databases">
        <authorList>
            <consortium name="DOE Joint Genome Institute"/>
            <person name="Eisen J."/>
            <person name="Huntemann M."/>
            <person name="Han J."/>
            <person name="Chen A."/>
            <person name="Kyrpides N."/>
            <person name="Mavromatis K."/>
            <person name="Markowitz V."/>
            <person name="Palaniappan K."/>
            <person name="Ivanova N."/>
            <person name="Schaumberg A."/>
            <person name="Pati A."/>
            <person name="Liolios K."/>
            <person name="Nordberg H.P."/>
            <person name="Cantor M.N."/>
            <person name="Hua S.X."/>
            <person name="Woyke T."/>
        </authorList>
    </citation>
    <scope>NUCLEOTIDE SEQUENCE [LARGE SCALE GENOMIC DNA]</scope>
    <source>
        <strain evidence="3 4">DSM 44712</strain>
    </source>
</reference>
<dbReference type="PANTHER" id="PTHR31435">
    <property type="entry name" value="PROTEIN NATD1"/>
    <property type="match status" value="1"/>
</dbReference>
<feature type="domain" description="N-acetyltransferase" evidence="2">
    <location>
        <begin position="17"/>
        <end position="103"/>
    </location>
</feature>
<dbReference type="Gene3D" id="3.40.630.30">
    <property type="match status" value="1"/>
</dbReference>
<dbReference type="CDD" id="cd04301">
    <property type="entry name" value="NAT_SF"/>
    <property type="match status" value="1"/>
</dbReference>
<evidence type="ECO:0000259" key="2">
    <source>
        <dbReference type="PROSITE" id="PS51729"/>
    </source>
</evidence>
<dbReference type="PATRIC" id="fig|927661.3.peg.3326"/>
<dbReference type="GO" id="GO:0016747">
    <property type="term" value="F:acyltransferase activity, transferring groups other than amino-acyl groups"/>
    <property type="evidence" value="ECO:0007669"/>
    <property type="project" value="InterPro"/>
</dbReference>
<dbReference type="Pfam" id="PF14542">
    <property type="entry name" value="Acetyltransf_CG"/>
    <property type="match status" value="1"/>
</dbReference>
<sequence length="118" mass="13113">MPAEPKGILVSDNVHVHDNPAQHRYEVTVNDDLAGFAVYYLDGQRIVFIHTEVAVAYEGRGLGSRLAQRALDDVRGRGLRVVPACPFFAKYIRNHPEYQDLTRSGGQADRVVLGEHGD</sequence>
<evidence type="ECO:0000313" key="4">
    <source>
        <dbReference type="Proteomes" id="UP000021053"/>
    </source>
</evidence>
<evidence type="ECO:0000313" key="3">
    <source>
        <dbReference type="EMBL" id="EXG82210.1"/>
    </source>
</evidence>
<dbReference type="Proteomes" id="UP000021053">
    <property type="component" value="Unassembled WGS sequence"/>
</dbReference>
<comment type="caution">
    <text evidence="3">The sequence shown here is derived from an EMBL/GenBank/DDBJ whole genome shotgun (WGS) entry which is preliminary data.</text>
</comment>
<organism evidence="3 4">
    <name type="scientific">Cryptosporangium arvum DSM 44712</name>
    <dbReference type="NCBI Taxonomy" id="927661"/>
    <lineage>
        <taxon>Bacteria</taxon>
        <taxon>Bacillati</taxon>
        <taxon>Actinomycetota</taxon>
        <taxon>Actinomycetes</taxon>
        <taxon>Cryptosporangiales</taxon>
        <taxon>Cryptosporangiaceae</taxon>
        <taxon>Cryptosporangium</taxon>
    </lineage>
</organism>
<dbReference type="AlphaFoldDB" id="A0A010YPV2"/>
<protein>
    <submittedName>
        <fullName evidence="3">Putative acetyltransferase</fullName>
    </submittedName>
</protein>
<dbReference type="HOGENOM" id="CLU_132888_0_0_11"/>
<dbReference type="InterPro" id="IPR000182">
    <property type="entry name" value="GNAT_dom"/>
</dbReference>
<dbReference type="EMBL" id="JFBT01000001">
    <property type="protein sequence ID" value="EXG82210.1"/>
    <property type="molecule type" value="Genomic_DNA"/>
</dbReference>
<keyword evidence="3" id="KW-0808">Transferase</keyword>
<gene>
    <name evidence="3" type="ORF">CryarDRAFT_3367</name>
</gene>
<dbReference type="PROSITE" id="PS51729">
    <property type="entry name" value="GNAT_YJDJ"/>
    <property type="match status" value="1"/>
</dbReference>
<keyword evidence="4" id="KW-1185">Reference proteome</keyword>
<dbReference type="InterPro" id="IPR016181">
    <property type="entry name" value="Acyl_CoA_acyltransferase"/>
</dbReference>
<feature type="domain" description="N-acetyltransferase" evidence="1">
    <location>
        <begin position="1"/>
        <end position="118"/>
    </location>
</feature>